<evidence type="ECO:0000313" key="2">
    <source>
        <dbReference type="EMBL" id="XBO44260.1"/>
    </source>
</evidence>
<accession>A0AAU7JVI5</accession>
<organism evidence="2">
    <name type="scientific">Pedococcus sp. KACC 23699</name>
    <dbReference type="NCBI Taxonomy" id="3149228"/>
    <lineage>
        <taxon>Bacteria</taxon>
        <taxon>Bacillati</taxon>
        <taxon>Actinomycetota</taxon>
        <taxon>Actinomycetes</taxon>
        <taxon>Micrococcales</taxon>
        <taxon>Intrasporangiaceae</taxon>
        <taxon>Pedococcus</taxon>
    </lineage>
</organism>
<feature type="region of interest" description="Disordered" evidence="1">
    <location>
        <begin position="173"/>
        <end position="205"/>
    </location>
</feature>
<name>A0AAU7JVI5_9MICO</name>
<evidence type="ECO:0000256" key="1">
    <source>
        <dbReference type="SAM" id="MobiDB-lite"/>
    </source>
</evidence>
<dbReference type="AlphaFoldDB" id="A0AAU7JVI5"/>
<proteinExistence type="predicted"/>
<sequence>MTTPHHFDLYYYSEQRANCDASNWYAFEDYVEMGFTPERAKEWFDSDVTPEHAMAFQMQGMGPSDAWRWRLVPEIVAGFRARTFTQEQARDWADAEIFADEAMFWQHAGYSPSEAFMIRAASADVAQAVLWSLTGLSPADAMDHAAHGAEPVGFLCPPLMEAARAEDVCAPSLAREPEPEQGPGPRGQVVSESEGQGLVGTRRCG</sequence>
<dbReference type="RefSeq" id="WP_406831750.1">
    <property type="nucleotide sequence ID" value="NZ_CP157483.1"/>
</dbReference>
<dbReference type="EMBL" id="CP157483">
    <property type="protein sequence ID" value="XBO44260.1"/>
    <property type="molecule type" value="Genomic_DNA"/>
</dbReference>
<protein>
    <submittedName>
        <fullName evidence="2">Uncharacterized protein</fullName>
    </submittedName>
</protein>
<gene>
    <name evidence="2" type="ORF">ABEG17_02735</name>
</gene>
<reference evidence="2" key="1">
    <citation type="submission" date="2024-05" db="EMBL/GenBank/DDBJ databases">
        <authorList>
            <person name="Kim S."/>
            <person name="Heo J."/>
            <person name="Choi H."/>
            <person name="Choi Y."/>
            <person name="Kwon S.-W."/>
            <person name="Kim Y."/>
        </authorList>
    </citation>
    <scope>NUCLEOTIDE SEQUENCE</scope>
    <source>
        <strain evidence="2">KACC 23699</strain>
    </source>
</reference>